<dbReference type="Proteomes" id="UP000755551">
    <property type="component" value="Unassembled WGS sequence"/>
</dbReference>
<sequence>MDDHLPSWITLSGFILPAVILILRENPRDMAAISFLLIIAALCMLGGLLFSALWMYLLPELIRPLISSLLVLVGALLGLILRSLWMQLAKPD</sequence>
<feature type="transmembrane region" description="Helical" evidence="1">
    <location>
        <begin position="62"/>
        <end position="81"/>
    </location>
</feature>
<keyword evidence="1" id="KW-0812">Transmembrane</keyword>
<evidence type="ECO:0000313" key="2">
    <source>
        <dbReference type="EMBL" id="MBV0932728.1"/>
    </source>
</evidence>
<keyword evidence="1" id="KW-0472">Membrane</keyword>
<evidence type="ECO:0000256" key="1">
    <source>
        <dbReference type="SAM" id="Phobius"/>
    </source>
</evidence>
<accession>A0ABS6M8V9</accession>
<name>A0ABS6M8V9_9GAMM</name>
<feature type="transmembrane region" description="Helical" evidence="1">
    <location>
        <begin position="6"/>
        <end position="23"/>
    </location>
</feature>
<comment type="caution">
    <text evidence="2">The sequence shown here is derived from an EMBL/GenBank/DDBJ whole genome shotgun (WGS) entry which is preliminary data.</text>
</comment>
<protein>
    <submittedName>
        <fullName evidence="2">Uncharacterized protein</fullName>
    </submittedName>
</protein>
<feature type="transmembrane region" description="Helical" evidence="1">
    <location>
        <begin position="35"/>
        <end position="56"/>
    </location>
</feature>
<organism evidence="2 3">
    <name type="scientific">Marinobacterium weihaiense</name>
    <dbReference type="NCBI Taxonomy" id="2851016"/>
    <lineage>
        <taxon>Bacteria</taxon>
        <taxon>Pseudomonadati</taxon>
        <taxon>Pseudomonadota</taxon>
        <taxon>Gammaproteobacteria</taxon>
        <taxon>Oceanospirillales</taxon>
        <taxon>Oceanospirillaceae</taxon>
        <taxon>Marinobacterium</taxon>
    </lineage>
</organism>
<dbReference type="RefSeq" id="WP_217334156.1">
    <property type="nucleotide sequence ID" value="NZ_JAHQZT010000005.1"/>
</dbReference>
<keyword evidence="3" id="KW-1185">Reference proteome</keyword>
<dbReference type="EMBL" id="JAHQZT010000005">
    <property type="protein sequence ID" value="MBV0932728.1"/>
    <property type="molecule type" value="Genomic_DNA"/>
</dbReference>
<evidence type="ECO:0000313" key="3">
    <source>
        <dbReference type="Proteomes" id="UP000755551"/>
    </source>
</evidence>
<proteinExistence type="predicted"/>
<reference evidence="2 3" key="1">
    <citation type="submission" date="2021-06" db="EMBL/GenBank/DDBJ databases">
        <title>Bacterium isolated from marine sediment.</title>
        <authorList>
            <person name="Zhu K.-L."/>
            <person name="Du Z.-J."/>
            <person name="Liang Q.-Y."/>
        </authorList>
    </citation>
    <scope>NUCLEOTIDE SEQUENCE [LARGE SCALE GENOMIC DNA]</scope>
    <source>
        <strain evidence="2 3">A346</strain>
    </source>
</reference>
<keyword evidence="1" id="KW-1133">Transmembrane helix</keyword>
<gene>
    <name evidence="2" type="ORF">KTN04_05190</name>
</gene>